<keyword evidence="4" id="KW-1185">Reference proteome</keyword>
<evidence type="ECO:0000313" key="3">
    <source>
        <dbReference type="EMBL" id="UOQ87186.1"/>
    </source>
</evidence>
<evidence type="ECO:0000256" key="2">
    <source>
        <dbReference type="SAM" id="Phobius"/>
    </source>
</evidence>
<keyword evidence="2" id="KW-1133">Transmembrane helix</keyword>
<evidence type="ECO:0008006" key="5">
    <source>
        <dbReference type="Google" id="ProtNLM"/>
    </source>
</evidence>
<accession>A0ABY4GSJ7</accession>
<name>A0ABY4GSJ7_9BACI</name>
<evidence type="ECO:0000256" key="1">
    <source>
        <dbReference type="SAM" id="MobiDB-lite"/>
    </source>
</evidence>
<dbReference type="RefSeq" id="WP_244747627.1">
    <property type="nucleotide sequence ID" value="NZ_CP095071.1"/>
</dbReference>
<gene>
    <name evidence="3" type="ORF">MUN87_10010</name>
</gene>
<feature type="region of interest" description="Disordered" evidence="1">
    <location>
        <begin position="82"/>
        <end position="101"/>
    </location>
</feature>
<evidence type="ECO:0000313" key="4">
    <source>
        <dbReference type="Proteomes" id="UP000831537"/>
    </source>
</evidence>
<keyword evidence="2" id="KW-0812">Transmembrane</keyword>
<protein>
    <recommendedName>
        <fullName evidence="5">DUF2746 domain-containing protein</fullName>
    </recommendedName>
</protein>
<feature type="transmembrane region" description="Helical" evidence="2">
    <location>
        <begin position="6"/>
        <end position="24"/>
    </location>
</feature>
<organism evidence="3 4">
    <name type="scientific">Gracilibacillus salinarum</name>
    <dbReference type="NCBI Taxonomy" id="2932255"/>
    <lineage>
        <taxon>Bacteria</taxon>
        <taxon>Bacillati</taxon>
        <taxon>Bacillota</taxon>
        <taxon>Bacilli</taxon>
        <taxon>Bacillales</taxon>
        <taxon>Bacillaceae</taxon>
        <taxon>Gracilibacillus</taxon>
    </lineage>
</organism>
<keyword evidence="2" id="KW-0472">Membrane</keyword>
<dbReference type="EMBL" id="CP095071">
    <property type="protein sequence ID" value="UOQ87186.1"/>
    <property type="molecule type" value="Genomic_DNA"/>
</dbReference>
<proteinExistence type="predicted"/>
<sequence length="101" mass="11528">MSAELLGIIIACLSLITAFMGYQLNKQRQKLQADQHMKSETEKEAEVRTSLLYISRGVDDIKVDLKANEKVVAEISERVTRLEESTKQAHDRINEISPKKR</sequence>
<dbReference type="Proteomes" id="UP000831537">
    <property type="component" value="Chromosome"/>
</dbReference>
<reference evidence="3 4" key="1">
    <citation type="submission" date="2022-04" db="EMBL/GenBank/DDBJ databases">
        <title>Gracilibacillus sp. isolated from saltern.</title>
        <authorList>
            <person name="Won M."/>
            <person name="Lee C.-M."/>
            <person name="Woen H.-Y."/>
            <person name="Kwon S.-W."/>
        </authorList>
    </citation>
    <scope>NUCLEOTIDE SEQUENCE [LARGE SCALE GENOMIC DNA]</scope>
    <source>
        <strain evidence="3 4">SSPM10-3</strain>
    </source>
</reference>